<sequence length="545" mass="56016">MTYASARLTTDTPAAAAGELQRANVIRDAAAAALAALGVLLPWSIEFGVTIAGSPGWLVFLLVAAAVTSLTGLGLSHFGRLSMRRATDVRALDRVRLVSNVPYLGLVTASLLYAVIEVIRNGGTAAVPPGVGPGAWCGLAGALLAAAPVITGFDADATAGHRTGRIIGIASLVLSVAAVLFTLYWRTRFVAPHIGDADTGAQNLAVFVAAVTYGIAAVVPVVLAARWSMSAQPAARLSIVLLGGSTLLAGSVLWLLPVGRDLDAFHGIAQTTSTAGVGFEGYVAWVAVAALVGFGTVMSTRGSLEPWRAAARKCLLLIAVWCGCSAILRIADLVMSALLALPDPPYNSTTLMAFDLVTGAVAAWLYINSAGNRAPRLLLGLLSGTLFVLTVCRVVVGVALMPRVAPLNPDDITDVYGNTLAQQITGTFDVVLCLLAFAVTAIALRAGATATTGPVESPKTSTEDVVRQYEMSAGRPVDTTVLPRGASSATIAMPSAAPATVRIARQAETQLPAPGDRVADVLAQSTQRFAAGTTYGAKPADVDPD</sequence>
<evidence type="ECO:0000313" key="3">
    <source>
        <dbReference type="EMBL" id="BCI50918.1"/>
    </source>
</evidence>
<name>A0A6S6P3F6_9MYCO</name>
<feature type="transmembrane region" description="Helical" evidence="1">
    <location>
        <begin position="205"/>
        <end position="225"/>
    </location>
</feature>
<feature type="transmembrane region" description="Helical" evidence="1">
    <location>
        <begin position="237"/>
        <end position="256"/>
    </location>
</feature>
<feature type="transmembrane region" description="Helical" evidence="1">
    <location>
        <begin position="165"/>
        <end position="185"/>
    </location>
</feature>
<dbReference type="RefSeq" id="WP_232100466.1">
    <property type="nucleotide sequence ID" value="NZ_AP023287.1"/>
</dbReference>
<feature type="transmembrane region" description="Helical" evidence="1">
    <location>
        <begin position="57"/>
        <end position="76"/>
    </location>
</feature>
<accession>A0A6S6P3F6</accession>
<reference evidence="3 4" key="1">
    <citation type="submission" date="2020-07" db="EMBL/GenBank/DDBJ databases">
        <title>Complete genome sequence of Mycolicibacterium litorale like strain isolated from cardiac implantable electronic device infection.</title>
        <authorList>
            <person name="Fukano H."/>
            <person name="Miyama H."/>
            <person name="Hoshino Y."/>
        </authorList>
    </citation>
    <scope>NUCLEOTIDE SEQUENCE [LARGE SCALE GENOMIC DNA]</scope>
    <source>
        <strain evidence="3 4">NIIDNTM18</strain>
    </source>
</reference>
<feature type="transmembrane region" description="Helical" evidence="1">
    <location>
        <begin position="379"/>
        <end position="400"/>
    </location>
</feature>
<dbReference type="AlphaFoldDB" id="A0A6S6P3F6"/>
<feature type="transmembrane region" description="Helical" evidence="1">
    <location>
        <begin position="346"/>
        <end position="367"/>
    </location>
</feature>
<feature type="transmembrane region" description="Helical" evidence="1">
    <location>
        <begin position="420"/>
        <end position="444"/>
    </location>
</feature>
<keyword evidence="1" id="KW-1133">Transmembrane helix</keyword>
<feature type="transmembrane region" description="Helical" evidence="1">
    <location>
        <begin position="97"/>
        <end position="119"/>
    </location>
</feature>
<keyword evidence="1" id="KW-0812">Transmembrane</keyword>
<feature type="domain" description="DUF7937" evidence="2">
    <location>
        <begin position="24"/>
        <end position="443"/>
    </location>
</feature>
<dbReference type="Proteomes" id="UP000515734">
    <property type="component" value="Chromosome"/>
</dbReference>
<gene>
    <name evidence="3" type="ORF">NIIDNTM18_01960</name>
</gene>
<dbReference type="EMBL" id="AP023287">
    <property type="protein sequence ID" value="BCI50918.1"/>
    <property type="molecule type" value="Genomic_DNA"/>
</dbReference>
<protein>
    <recommendedName>
        <fullName evidence="2">DUF7937 domain-containing protein</fullName>
    </recommendedName>
</protein>
<evidence type="ECO:0000259" key="2">
    <source>
        <dbReference type="Pfam" id="PF25592"/>
    </source>
</evidence>
<feature type="transmembrane region" description="Helical" evidence="1">
    <location>
        <begin position="282"/>
        <end position="302"/>
    </location>
</feature>
<proteinExistence type="predicted"/>
<feature type="transmembrane region" description="Helical" evidence="1">
    <location>
        <begin position="314"/>
        <end position="340"/>
    </location>
</feature>
<feature type="transmembrane region" description="Helical" evidence="1">
    <location>
        <begin position="29"/>
        <end position="45"/>
    </location>
</feature>
<dbReference type="Pfam" id="PF25592">
    <property type="entry name" value="DUF7937"/>
    <property type="match status" value="1"/>
</dbReference>
<evidence type="ECO:0000313" key="4">
    <source>
        <dbReference type="Proteomes" id="UP000515734"/>
    </source>
</evidence>
<feature type="transmembrane region" description="Helical" evidence="1">
    <location>
        <begin position="131"/>
        <end position="153"/>
    </location>
</feature>
<keyword evidence="1" id="KW-0472">Membrane</keyword>
<organism evidence="3 4">
    <name type="scientific">Mycolicibacterium litorale</name>
    <dbReference type="NCBI Taxonomy" id="758802"/>
    <lineage>
        <taxon>Bacteria</taxon>
        <taxon>Bacillati</taxon>
        <taxon>Actinomycetota</taxon>
        <taxon>Actinomycetes</taxon>
        <taxon>Mycobacteriales</taxon>
        <taxon>Mycobacteriaceae</taxon>
        <taxon>Mycolicibacterium</taxon>
    </lineage>
</organism>
<dbReference type="InterPro" id="IPR057697">
    <property type="entry name" value="DUF7937"/>
</dbReference>
<evidence type="ECO:0000256" key="1">
    <source>
        <dbReference type="SAM" id="Phobius"/>
    </source>
</evidence>